<dbReference type="Proteomes" id="UP001221302">
    <property type="component" value="Unassembled WGS sequence"/>
</dbReference>
<dbReference type="Gene3D" id="2.30.40.10">
    <property type="entry name" value="Urease, subunit C, domain 1"/>
    <property type="match status" value="1"/>
</dbReference>
<proteinExistence type="predicted"/>
<protein>
    <submittedName>
        <fullName evidence="3">Amidohydrolase family protein</fullName>
    </submittedName>
</protein>
<dbReference type="AlphaFoldDB" id="A0AAE3P397"/>
<dbReference type="GO" id="GO:0016810">
    <property type="term" value="F:hydrolase activity, acting on carbon-nitrogen (but not peptide) bonds"/>
    <property type="evidence" value="ECO:0007669"/>
    <property type="project" value="InterPro"/>
</dbReference>
<dbReference type="CDD" id="cd01298">
    <property type="entry name" value="ATZ_TRZ_like"/>
    <property type="match status" value="1"/>
</dbReference>
<gene>
    <name evidence="3" type="ORF">P0M35_08130</name>
</gene>
<dbReference type="InterPro" id="IPR032466">
    <property type="entry name" value="Metal_Hydrolase"/>
</dbReference>
<name>A0AAE3P397_9BACT</name>
<feature type="domain" description="Amidohydrolase-related" evidence="2">
    <location>
        <begin position="57"/>
        <end position="412"/>
    </location>
</feature>
<dbReference type="SUPFAM" id="SSF51556">
    <property type="entry name" value="Metallo-dependent hydrolases"/>
    <property type="match status" value="1"/>
</dbReference>
<dbReference type="PANTHER" id="PTHR43794">
    <property type="entry name" value="AMINOHYDROLASE SSNA-RELATED"/>
    <property type="match status" value="1"/>
</dbReference>
<reference evidence="3" key="1">
    <citation type="submission" date="2023-03" db="EMBL/GenBank/DDBJ databases">
        <title>Stygiobacter electus gen. nov., sp. nov., facultatively anaerobic thermotolerant bacterium of the class Ignavibacteria from a well of Yessentuki mineral water deposit.</title>
        <authorList>
            <person name="Podosokorskaya O.A."/>
            <person name="Elcheninov A.G."/>
            <person name="Petrova N.F."/>
            <person name="Zavarzina D.G."/>
            <person name="Kublanov I.V."/>
            <person name="Merkel A.Y."/>
        </authorList>
    </citation>
    <scope>NUCLEOTIDE SEQUENCE</scope>
    <source>
        <strain evidence="3">09-Me</strain>
    </source>
</reference>
<dbReference type="PANTHER" id="PTHR43794:SF11">
    <property type="entry name" value="AMIDOHYDROLASE-RELATED DOMAIN-CONTAINING PROTEIN"/>
    <property type="match status" value="1"/>
</dbReference>
<keyword evidence="1" id="KW-0378">Hydrolase</keyword>
<dbReference type="SUPFAM" id="SSF51338">
    <property type="entry name" value="Composite domain of metallo-dependent hydrolases"/>
    <property type="match status" value="1"/>
</dbReference>
<evidence type="ECO:0000313" key="3">
    <source>
        <dbReference type="EMBL" id="MDF1612115.1"/>
    </source>
</evidence>
<organism evidence="3 4">
    <name type="scientific">Stygiobacter electus</name>
    <dbReference type="NCBI Taxonomy" id="3032292"/>
    <lineage>
        <taxon>Bacteria</taxon>
        <taxon>Pseudomonadati</taxon>
        <taxon>Ignavibacteriota</taxon>
        <taxon>Ignavibacteria</taxon>
        <taxon>Ignavibacteriales</taxon>
        <taxon>Melioribacteraceae</taxon>
        <taxon>Stygiobacter</taxon>
    </lineage>
</organism>
<dbReference type="Gene3D" id="3.20.20.140">
    <property type="entry name" value="Metal-dependent hydrolases"/>
    <property type="match status" value="1"/>
</dbReference>
<evidence type="ECO:0000313" key="4">
    <source>
        <dbReference type="Proteomes" id="UP001221302"/>
    </source>
</evidence>
<dbReference type="InterPro" id="IPR006680">
    <property type="entry name" value="Amidohydro-rel"/>
</dbReference>
<dbReference type="RefSeq" id="WP_321535883.1">
    <property type="nucleotide sequence ID" value="NZ_JARGDL010000010.1"/>
</dbReference>
<keyword evidence="4" id="KW-1185">Reference proteome</keyword>
<dbReference type="EMBL" id="JARGDL010000010">
    <property type="protein sequence ID" value="MDF1612115.1"/>
    <property type="molecule type" value="Genomic_DNA"/>
</dbReference>
<evidence type="ECO:0000256" key="1">
    <source>
        <dbReference type="ARBA" id="ARBA00022801"/>
    </source>
</evidence>
<evidence type="ECO:0000259" key="2">
    <source>
        <dbReference type="Pfam" id="PF01979"/>
    </source>
</evidence>
<dbReference type="Pfam" id="PF01979">
    <property type="entry name" value="Amidohydro_1"/>
    <property type="match status" value="1"/>
</dbReference>
<accession>A0AAE3P397</accession>
<comment type="caution">
    <text evidence="3">The sequence shown here is derived from an EMBL/GenBank/DDBJ whole genome shotgun (WGS) entry which is preliminary data.</text>
</comment>
<sequence length="445" mass="50146">MKKIIIPKNIVTANSENSILYNSAIVVEDGIIKRIISTDDVSLLRNEYEIHNYENYTLIPGFIQTHIHLCQTLFRGLADDLELLDWLQKKIFPFENAHDENSLRISTQLGINELLKGGTTTILDMGTLHHQEIIFDELIKSGMRAYAGNCMIDRNDLYPKFSESTKWNLDNTYQWAKTFHNSSDGKIKFGFAPRFVLSCSENLLIETKEMMNDFEGSLYHTHSSENKKEVETVRKITGKDNVEYFDSINILDDKTVLAHCIHLSDDEVKILNKNNSRVSHCPSSNLKLGSGIANIPKLIENKISVSIGADGAPCNNSLSIFKEMHLTALIQKPLHGPTSMDALTVFRLATIEGARALHLENEIGSIEVGKKADFVLLDLNKSDQPINVNENIYSAIVYSADKSNVKAVFVDGIQLVNDSKVKFYDEILVLENAKTELKKLIERTI</sequence>
<dbReference type="InterPro" id="IPR050287">
    <property type="entry name" value="MTA/SAH_deaminase"/>
</dbReference>
<dbReference type="InterPro" id="IPR011059">
    <property type="entry name" value="Metal-dep_hydrolase_composite"/>
</dbReference>